<sequence length="83" mass="9493">KVRSCPTNLAGSKYSVWLHTEYKGEVPHLDTAVCRLEEDGNINNDHNIHLRAQRAAERVAKKRGWTTAAQIRNRNIPQVNRDC</sequence>
<reference evidence="1" key="1">
    <citation type="submission" date="2020-01" db="EMBL/GenBank/DDBJ databases">
        <authorList>
            <person name="Richard D."/>
        </authorList>
    </citation>
    <scope>NUCLEOTIDE SEQUENCE</scope>
    <source>
        <strain evidence="1">JP541</strain>
    </source>
</reference>
<protein>
    <submittedName>
        <fullName evidence="1">Relaxase</fullName>
    </submittedName>
</protein>
<evidence type="ECO:0000313" key="1">
    <source>
        <dbReference type="EMBL" id="MBD4338988.1"/>
    </source>
</evidence>
<gene>
    <name evidence="1" type="ORF">GUH15_23620</name>
</gene>
<feature type="non-terminal residue" evidence="1">
    <location>
        <position position="83"/>
    </location>
</feature>
<feature type="non-terminal residue" evidence="1">
    <location>
        <position position="1"/>
    </location>
</feature>
<dbReference type="Proteomes" id="UP000653002">
    <property type="component" value="Unassembled WGS sequence"/>
</dbReference>
<evidence type="ECO:0000313" key="2">
    <source>
        <dbReference type="Proteomes" id="UP000653002"/>
    </source>
</evidence>
<organism evidence="1 2">
    <name type="scientific">Xanthomonas citri pv. citri</name>
    <dbReference type="NCBI Taxonomy" id="611301"/>
    <lineage>
        <taxon>Bacteria</taxon>
        <taxon>Pseudomonadati</taxon>
        <taxon>Pseudomonadota</taxon>
        <taxon>Gammaproteobacteria</taxon>
        <taxon>Lysobacterales</taxon>
        <taxon>Lysobacteraceae</taxon>
        <taxon>Xanthomonas</taxon>
    </lineage>
</organism>
<accession>A0A8I0H648</accession>
<name>A0A8I0H648_XANCI</name>
<comment type="caution">
    <text evidence="1">The sequence shown here is derived from an EMBL/GenBank/DDBJ whole genome shotgun (WGS) entry which is preliminary data.</text>
</comment>
<dbReference type="AlphaFoldDB" id="A0A8I0H648"/>
<proteinExistence type="predicted"/>
<dbReference type="EMBL" id="JAABFR010001908">
    <property type="protein sequence ID" value="MBD4338988.1"/>
    <property type="molecule type" value="Genomic_DNA"/>
</dbReference>